<dbReference type="RefSeq" id="WP_213412527.1">
    <property type="nucleotide sequence ID" value="NZ_BOVK01000032.1"/>
</dbReference>
<reference evidence="12" key="1">
    <citation type="submission" date="2021-04" db="EMBL/GenBank/DDBJ databases">
        <title>Draft genome sequence of Xylanibacillus composti strain K13.</title>
        <authorList>
            <person name="Uke A."/>
            <person name="Chhe C."/>
            <person name="Baramee S."/>
            <person name="Kosugi A."/>
        </authorList>
    </citation>
    <scope>NUCLEOTIDE SEQUENCE</scope>
    <source>
        <strain evidence="12">K13</strain>
    </source>
</reference>
<dbReference type="Pfam" id="PF01467">
    <property type="entry name" value="CTP_transf_like"/>
    <property type="match status" value="1"/>
</dbReference>
<dbReference type="HAMAP" id="MF_00244">
    <property type="entry name" value="NaMN_adenylyltr"/>
    <property type="match status" value="1"/>
</dbReference>
<dbReference type="NCBIfam" id="NF000840">
    <property type="entry name" value="PRK00071.1-3"/>
    <property type="match status" value="1"/>
</dbReference>
<evidence type="ECO:0000256" key="2">
    <source>
        <dbReference type="ARBA" id="ARBA00005019"/>
    </source>
</evidence>
<keyword evidence="4 10" id="KW-0808">Transferase</keyword>
<accession>A0A8J4M2D1</accession>
<comment type="function">
    <text evidence="1 10">Catalyzes the reversible adenylation of nicotinate mononucleotide (NaMN) to nicotinic acid adenine dinucleotide (NaAD).</text>
</comment>
<keyword evidence="3 10" id="KW-0662">Pyridine nucleotide biosynthesis</keyword>
<protein>
    <recommendedName>
        <fullName evidence="10">Probable nicotinate-nucleotide adenylyltransferase</fullName>
        <ecNumber evidence="10">2.7.7.18</ecNumber>
    </recommendedName>
    <alternativeName>
        <fullName evidence="10">Deamido-NAD(+) diphosphorylase</fullName>
    </alternativeName>
    <alternativeName>
        <fullName evidence="10">Deamido-NAD(+) pyrophosphorylase</fullName>
    </alternativeName>
    <alternativeName>
        <fullName evidence="10">Nicotinate mononucleotide adenylyltransferase</fullName>
        <shortName evidence="10">NaMN adenylyltransferase</shortName>
    </alternativeName>
</protein>
<evidence type="ECO:0000313" key="12">
    <source>
        <dbReference type="EMBL" id="GIQ69735.1"/>
    </source>
</evidence>
<dbReference type="NCBIfam" id="NF000841">
    <property type="entry name" value="PRK00071.1-4"/>
    <property type="match status" value="1"/>
</dbReference>
<keyword evidence="5 10" id="KW-0548">Nucleotidyltransferase</keyword>
<evidence type="ECO:0000256" key="7">
    <source>
        <dbReference type="ARBA" id="ARBA00022840"/>
    </source>
</evidence>
<evidence type="ECO:0000256" key="4">
    <source>
        <dbReference type="ARBA" id="ARBA00022679"/>
    </source>
</evidence>
<comment type="caution">
    <text evidence="12">The sequence shown here is derived from an EMBL/GenBank/DDBJ whole genome shotgun (WGS) entry which is preliminary data.</text>
</comment>
<dbReference type="UniPathway" id="UPA00253">
    <property type="reaction ID" value="UER00332"/>
</dbReference>
<dbReference type="PANTHER" id="PTHR39321">
    <property type="entry name" value="NICOTINATE-NUCLEOTIDE ADENYLYLTRANSFERASE-RELATED"/>
    <property type="match status" value="1"/>
</dbReference>
<dbReference type="NCBIfam" id="TIGR00482">
    <property type="entry name" value="nicotinate (nicotinamide) nucleotide adenylyltransferase"/>
    <property type="match status" value="1"/>
</dbReference>
<dbReference type="SUPFAM" id="SSF52374">
    <property type="entry name" value="Nucleotidylyl transferase"/>
    <property type="match status" value="1"/>
</dbReference>
<dbReference type="EMBL" id="BOVK01000032">
    <property type="protein sequence ID" value="GIQ69735.1"/>
    <property type="molecule type" value="Genomic_DNA"/>
</dbReference>
<dbReference type="PANTHER" id="PTHR39321:SF3">
    <property type="entry name" value="PHOSPHOPANTETHEINE ADENYLYLTRANSFERASE"/>
    <property type="match status" value="1"/>
</dbReference>
<gene>
    <name evidence="10 12" type="primary">nadD</name>
    <name evidence="12" type="ORF">XYCOK13_25590</name>
</gene>
<organism evidence="12 13">
    <name type="scientific">Xylanibacillus composti</name>
    <dbReference type="NCBI Taxonomy" id="1572762"/>
    <lineage>
        <taxon>Bacteria</taxon>
        <taxon>Bacillati</taxon>
        <taxon>Bacillota</taxon>
        <taxon>Bacilli</taxon>
        <taxon>Bacillales</taxon>
        <taxon>Paenibacillaceae</taxon>
        <taxon>Xylanibacillus</taxon>
    </lineage>
</organism>
<keyword evidence="7 10" id="KW-0067">ATP-binding</keyword>
<evidence type="ECO:0000256" key="5">
    <source>
        <dbReference type="ARBA" id="ARBA00022695"/>
    </source>
</evidence>
<dbReference type="Proteomes" id="UP000677918">
    <property type="component" value="Unassembled WGS sequence"/>
</dbReference>
<name>A0A8J4M2D1_9BACL</name>
<dbReference type="GO" id="GO:0004515">
    <property type="term" value="F:nicotinate-nucleotide adenylyltransferase activity"/>
    <property type="evidence" value="ECO:0007669"/>
    <property type="project" value="UniProtKB-UniRule"/>
</dbReference>
<keyword evidence="13" id="KW-1185">Reference proteome</keyword>
<dbReference type="GO" id="GO:0009435">
    <property type="term" value="P:NAD+ biosynthetic process"/>
    <property type="evidence" value="ECO:0007669"/>
    <property type="project" value="UniProtKB-UniRule"/>
</dbReference>
<sequence length="197" mass="22254">MRIGILGGSFDPVHLGHLIAAERAREELRLDEVWLMPAFVPPHKRQAGDAAPAADRLAMLERAIAPYAGIRVTDIEIKRGGISYTADTMKTLTELYPEHQFSFIIGADMVQILPAWQRINELIRYVRFAALDRPGFPAVSQIALPKDLASQIDWVEMPAIDLSSTYVRSLCKKGRSVRFLVPDSVYDYIKERRLYEA</sequence>
<dbReference type="AlphaFoldDB" id="A0A8J4M2D1"/>
<dbReference type="InterPro" id="IPR014729">
    <property type="entry name" value="Rossmann-like_a/b/a_fold"/>
</dbReference>
<dbReference type="InterPro" id="IPR005248">
    <property type="entry name" value="NadD/NMNAT"/>
</dbReference>
<evidence type="ECO:0000256" key="6">
    <source>
        <dbReference type="ARBA" id="ARBA00022741"/>
    </source>
</evidence>
<evidence type="ECO:0000256" key="8">
    <source>
        <dbReference type="ARBA" id="ARBA00023027"/>
    </source>
</evidence>
<evidence type="ECO:0000256" key="10">
    <source>
        <dbReference type="HAMAP-Rule" id="MF_00244"/>
    </source>
</evidence>
<dbReference type="GO" id="GO:0005524">
    <property type="term" value="F:ATP binding"/>
    <property type="evidence" value="ECO:0007669"/>
    <property type="project" value="UniProtKB-KW"/>
</dbReference>
<comment type="similarity">
    <text evidence="10">Belongs to the NadD family.</text>
</comment>
<feature type="domain" description="Cytidyltransferase-like" evidence="11">
    <location>
        <begin position="5"/>
        <end position="168"/>
    </location>
</feature>
<dbReference type="InterPro" id="IPR004821">
    <property type="entry name" value="Cyt_trans-like"/>
</dbReference>
<keyword evidence="8 10" id="KW-0520">NAD</keyword>
<comment type="pathway">
    <text evidence="2 10">Cofactor biosynthesis; NAD(+) biosynthesis; deamido-NAD(+) from nicotinate D-ribonucleotide: step 1/1.</text>
</comment>
<evidence type="ECO:0000259" key="11">
    <source>
        <dbReference type="Pfam" id="PF01467"/>
    </source>
</evidence>
<dbReference type="CDD" id="cd02165">
    <property type="entry name" value="NMNAT"/>
    <property type="match status" value="1"/>
</dbReference>
<evidence type="ECO:0000256" key="9">
    <source>
        <dbReference type="ARBA" id="ARBA00048721"/>
    </source>
</evidence>
<dbReference type="NCBIfam" id="TIGR00125">
    <property type="entry name" value="cyt_tran_rel"/>
    <property type="match status" value="1"/>
</dbReference>
<evidence type="ECO:0000313" key="13">
    <source>
        <dbReference type="Proteomes" id="UP000677918"/>
    </source>
</evidence>
<dbReference type="EC" id="2.7.7.18" evidence="10"/>
<dbReference type="Gene3D" id="3.40.50.620">
    <property type="entry name" value="HUPs"/>
    <property type="match status" value="1"/>
</dbReference>
<evidence type="ECO:0000256" key="1">
    <source>
        <dbReference type="ARBA" id="ARBA00002324"/>
    </source>
</evidence>
<proteinExistence type="inferred from homology"/>
<comment type="catalytic activity">
    <reaction evidence="9 10">
        <text>nicotinate beta-D-ribonucleotide + ATP + H(+) = deamido-NAD(+) + diphosphate</text>
        <dbReference type="Rhea" id="RHEA:22860"/>
        <dbReference type="ChEBI" id="CHEBI:15378"/>
        <dbReference type="ChEBI" id="CHEBI:30616"/>
        <dbReference type="ChEBI" id="CHEBI:33019"/>
        <dbReference type="ChEBI" id="CHEBI:57502"/>
        <dbReference type="ChEBI" id="CHEBI:58437"/>
        <dbReference type="EC" id="2.7.7.18"/>
    </reaction>
</comment>
<evidence type="ECO:0000256" key="3">
    <source>
        <dbReference type="ARBA" id="ARBA00022642"/>
    </source>
</evidence>
<keyword evidence="6 10" id="KW-0547">Nucleotide-binding</keyword>